<feature type="transmembrane region" description="Helical" evidence="1">
    <location>
        <begin position="88"/>
        <end position="104"/>
    </location>
</feature>
<protein>
    <submittedName>
        <fullName evidence="2">Uncharacterized protein</fullName>
    </submittedName>
</protein>
<feature type="transmembrane region" description="Helical" evidence="1">
    <location>
        <begin position="7"/>
        <end position="26"/>
    </location>
</feature>
<organism evidence="2 3">
    <name type="scientific">Candidatus Azambacteria bacterium RIFCSPHIGHO2_02_46_12</name>
    <dbReference type="NCBI Taxonomy" id="1797295"/>
    <lineage>
        <taxon>Bacteria</taxon>
        <taxon>Candidatus Azamiibacteriota</taxon>
    </lineage>
</organism>
<feature type="transmembrane region" description="Helical" evidence="1">
    <location>
        <begin position="125"/>
        <end position="144"/>
    </location>
</feature>
<name>A0A1F5BK05_9BACT</name>
<feature type="transmembrane region" description="Helical" evidence="1">
    <location>
        <begin position="285"/>
        <end position="305"/>
    </location>
</feature>
<feature type="transmembrane region" description="Helical" evidence="1">
    <location>
        <begin position="38"/>
        <end position="59"/>
    </location>
</feature>
<gene>
    <name evidence="2" type="ORF">A2W60_01340</name>
</gene>
<dbReference type="Proteomes" id="UP000179184">
    <property type="component" value="Unassembled WGS sequence"/>
</dbReference>
<proteinExistence type="predicted"/>
<dbReference type="AlphaFoldDB" id="A0A1F5BK05"/>
<reference evidence="2 3" key="1">
    <citation type="journal article" date="2016" name="Nat. Commun.">
        <title>Thousands of microbial genomes shed light on interconnected biogeochemical processes in an aquifer system.</title>
        <authorList>
            <person name="Anantharaman K."/>
            <person name="Brown C.T."/>
            <person name="Hug L.A."/>
            <person name="Sharon I."/>
            <person name="Castelle C.J."/>
            <person name="Probst A.J."/>
            <person name="Thomas B.C."/>
            <person name="Singh A."/>
            <person name="Wilkins M.J."/>
            <person name="Karaoz U."/>
            <person name="Brodie E.L."/>
            <person name="Williams K.H."/>
            <person name="Hubbard S.S."/>
            <person name="Banfield J.F."/>
        </authorList>
    </citation>
    <scope>NUCLEOTIDE SEQUENCE [LARGE SCALE GENOMIC DNA]</scope>
</reference>
<accession>A0A1F5BK05</accession>
<feature type="transmembrane region" description="Helical" evidence="1">
    <location>
        <begin position="261"/>
        <end position="278"/>
    </location>
</feature>
<keyword evidence="1" id="KW-0812">Transmembrane</keyword>
<keyword evidence="1" id="KW-0472">Membrane</keyword>
<dbReference type="EMBL" id="MEYN01000009">
    <property type="protein sequence ID" value="OGD30936.1"/>
    <property type="molecule type" value="Genomic_DNA"/>
</dbReference>
<evidence type="ECO:0000313" key="3">
    <source>
        <dbReference type="Proteomes" id="UP000179184"/>
    </source>
</evidence>
<feature type="transmembrane region" description="Helical" evidence="1">
    <location>
        <begin position="66"/>
        <end position="82"/>
    </location>
</feature>
<evidence type="ECO:0000313" key="2">
    <source>
        <dbReference type="EMBL" id="OGD30936.1"/>
    </source>
</evidence>
<comment type="caution">
    <text evidence="2">The sequence shown here is derived from an EMBL/GenBank/DDBJ whole genome shotgun (WGS) entry which is preliminary data.</text>
</comment>
<sequence length="317" mass="35787">MPNFLRPVGVILAVLILISSFLAWYFLAGAFETPPVSYWSLILLAVLFSFLAGFVALSFLIIESKLSALICALLTILPFFVFFGFNVYYFGAFALFLLLSFAALRKIQREKQFSLKFKALKFVRNGLGIILFALFFMISTASYFSPNVQQFATGGLKLPRYMFDMVLPFAGNLFQQQLPSFSPEKTVDEILNGLLAEQLKELPKDITPAMIEKEKQKFLTEQKQALAEQFGVEFKGEQKLGDLLYDLANEKLNVYLENYKPYIPAFATFALFLTLLTLTSPLKWLAAFFAFLLFELLLASGLIMISTVKTDKEVLSA</sequence>
<evidence type="ECO:0000256" key="1">
    <source>
        <dbReference type="SAM" id="Phobius"/>
    </source>
</evidence>
<keyword evidence="1" id="KW-1133">Transmembrane helix</keyword>